<dbReference type="OrthoDB" id="9758052at2"/>
<reference evidence="7 8" key="1">
    <citation type="journal article" date="2014" name="Int. J. Syst. Evol. Microbiol.">
        <title>Sneathiella chungangensis sp. nov., isolated from a marine sand, and emended description of the genus Sneathiella.</title>
        <authorList>
            <person name="Siamphan C."/>
            <person name="Kim H."/>
            <person name="Lee J.S."/>
            <person name="Kim W."/>
        </authorList>
    </citation>
    <scope>NUCLEOTIDE SEQUENCE [LARGE SCALE GENOMIC DNA]</scope>
    <source>
        <strain evidence="7 8">KCTC 32476</strain>
    </source>
</reference>
<feature type="domain" description="NAD-glutamate dehydrogenase ACT2" evidence="5">
    <location>
        <begin position="411"/>
        <end position="499"/>
    </location>
</feature>
<evidence type="ECO:0000313" key="8">
    <source>
        <dbReference type="Proteomes" id="UP000445696"/>
    </source>
</evidence>
<dbReference type="InterPro" id="IPR007780">
    <property type="entry name" value="NAD_Glu_DH_bac"/>
</dbReference>
<feature type="domain" description="NAD-glutamate dehydrogenase N-terminal ACT1" evidence="4">
    <location>
        <begin position="35"/>
        <end position="179"/>
    </location>
</feature>
<evidence type="ECO:0000259" key="3">
    <source>
        <dbReference type="Pfam" id="PF21074"/>
    </source>
</evidence>
<evidence type="ECO:0000259" key="5">
    <source>
        <dbReference type="Pfam" id="PF21076"/>
    </source>
</evidence>
<dbReference type="Pfam" id="PF21075">
    <property type="entry name" value="GDH_ACT1"/>
    <property type="match status" value="1"/>
</dbReference>
<dbReference type="InterPro" id="IPR036291">
    <property type="entry name" value="NAD(P)-bd_dom_sf"/>
</dbReference>
<accession>A0A845MKV6</accession>
<keyword evidence="1" id="KW-0560">Oxidoreductase</keyword>
<dbReference type="PANTHER" id="PTHR43403:SF1">
    <property type="entry name" value="NAD-SPECIFIC GLUTAMATE DEHYDROGENASE"/>
    <property type="match status" value="1"/>
</dbReference>
<evidence type="ECO:0000313" key="7">
    <source>
        <dbReference type="EMBL" id="MZR23960.1"/>
    </source>
</evidence>
<dbReference type="SUPFAM" id="SSF51735">
    <property type="entry name" value="NAD(P)-binding Rossmann-fold domains"/>
    <property type="match status" value="1"/>
</dbReference>
<sequence>MVAKAQDLKQEQIEKVLSIVENRLDKKTAADAIKFVRQFYERPAPEDVLGVPPEYLYGSALSLYKFAAVRLPGVAKLRVFTPDLEEHGWKTTHSVIEIVNDDMPFLVDSVTAALNRRGLTVHQVVHPVVYVERDSKGNRLRTYDAEPSGKQKSVRESVMHFEIDEQSDPAVLLEVEANLADILNDVRIAVEDWKPILAHVDAISENLKKNPPPLDKGEIDEALALLQWMSDNHFTFLGYREFEFAADSKGKLDRWGLVEGSGLGILRDPTRRIMTGSTEISPEVKDFLRRRELIIVTKANVRSTVHRAVHLDYVGVKKFNKKGEVIGECRFTGLFTSAAYNRIPRDIPYLRRKVSQTLELAGFAKNSHDEKAFTHILESYPRDELFQISVEDLYENGTKILSLQERPRIGVLLRRDRFERFVSAIVYTPREKFNTDIRRKFGDLLADAHNGSLSSHYALVGDDVLARIHYIIALKSKHKPKVDEEDLERRLVEASRDWSDDLLDALLEKWGEEKGLRLKTRYGDAFPAGYKERFNADLALYDIEKIEAVFKSRELGLNLYRWVEDPENKVRFKVYSQETPLTLSDCLPMLENMGLKVLAENPYLVHSEDMPGKVWIHDFELIEPGGYALDLHDLKAKFEETFRRVWTGNMENDGFNRLVMRAGLDWRNIVVLRAYAKYLRQAGITFSQTYMMNTLSGNPEIVKRLVELFYARCDPAQDKDRDENVARILEGIWQQLDAVASLDEDRILRRFVNLILCTLRTNVFQARVDEQGKPYYSFKLDSQKVEELPLPRPFVEIFVYSPRVEGVHLRGGKVARGGLRWSDRREDFRTEVLGLMKAQMVKNTVIVPVGSKGGFYPKNLPSAGSREEFLAEGINCYKIFISGLLDITDNYVGSDVVPPENVVRHDGDDPYLVVAADKGTATFSDIANEVAISYGFWLGDAFASGGAAGYDHKKMAITARGAWESVKRHFREMGIDTQSQEFDVAGIGDMSGDVFGNGMLLSEKIRLVAAFDHRNIFIDPAPDAAKSFKERKRMFALPRSSWEDYDPKLISAGGGVFDRKAKAVPVTPEIKKLLDIKADQVTPNELIMAILKMKVDLLWFGGIGTYIKSSHQSNAEVGDRANDSIRVNGKEVRAKVIGEGGNLGVTQLGRIEYALNGGRLNTDAIDNSAGVDCSDHEVNIKILLRAVLDDGEMTDKQRDRLLVDMTDDVAAHVLEDNYLQTQALTTAERQSVDNFAENILFMRSLEKAGRLDRAVENLPDDEEIARRQAANIGLTRPEMSVLLAYAKMTLYSDILETDLPDDPYYALWLADYFPPQLREKFAAYVAGHRLRREIITTIIINRLVNRAGPTFVFQMMEEQGCRAEDVARAFALVCAVFDLEKLWSGIEALDNKVSTDVQGRMIDVTQKLARRATLWCLRHLSRSDDIAGEVKRLSADMRKLEKGLEDLLSEEGCRRFVARANQLSADGVPETLARRVAALGPLRSSLDVVQAGKMASRPIAEVGEVYFAVGADLNLDWLRTAAETIEPANNWDRLAITAIIDDLYGQQRAITASIFAGANGHKGRAAFDFWAGNNQLAIRRSKELIQEFKSTGALDISKLAFANRQFRSMIT</sequence>
<proteinExistence type="predicted"/>
<dbReference type="InterPro" id="IPR049056">
    <property type="entry name" value="NAD_Glu_DH_HM3"/>
</dbReference>
<dbReference type="GO" id="GO:0006538">
    <property type="term" value="P:L-glutamate catabolic process"/>
    <property type="evidence" value="ECO:0007669"/>
    <property type="project" value="InterPro"/>
</dbReference>
<dbReference type="PANTHER" id="PTHR43403">
    <property type="entry name" value="NAD-SPECIFIC GLUTAMATE DEHYDROGENASE"/>
    <property type="match status" value="1"/>
</dbReference>
<protein>
    <submittedName>
        <fullName evidence="7">NAD-glutamate dehydrogenase</fullName>
    </submittedName>
</protein>
<dbReference type="Pfam" id="PF21079">
    <property type="entry name" value="GDH_HM2"/>
    <property type="match status" value="1"/>
</dbReference>
<feature type="domain" description="NAD-glutamate dehydrogenase ACT3" evidence="6">
    <location>
        <begin position="555"/>
        <end position="632"/>
    </location>
</feature>
<comment type="caution">
    <text evidence="7">The sequence shown here is derived from an EMBL/GenBank/DDBJ whole genome shotgun (WGS) entry which is preliminary data.</text>
</comment>
<name>A0A845MKV6_9PROT</name>
<dbReference type="InterPro" id="IPR049059">
    <property type="entry name" value="NAD_Glu_DH_HM1"/>
</dbReference>
<dbReference type="Proteomes" id="UP000445696">
    <property type="component" value="Unassembled WGS sequence"/>
</dbReference>
<evidence type="ECO:0000259" key="2">
    <source>
        <dbReference type="Pfam" id="PF05088"/>
    </source>
</evidence>
<dbReference type="Pfam" id="PF21078">
    <property type="entry name" value="GDH_HM3"/>
    <property type="match status" value="1"/>
</dbReference>
<dbReference type="InterPro" id="IPR046346">
    <property type="entry name" value="Aminoacid_DH-like_N_sf"/>
</dbReference>
<dbReference type="PIRSF" id="PIRSF036761">
    <property type="entry name" value="GDH_Mll4104"/>
    <property type="match status" value="1"/>
</dbReference>
<dbReference type="EMBL" id="WTVA01000015">
    <property type="protein sequence ID" value="MZR23960.1"/>
    <property type="molecule type" value="Genomic_DNA"/>
</dbReference>
<feature type="domain" description="NAD-specific glutamate dehydrogenase C-terminal" evidence="3">
    <location>
        <begin position="1273"/>
        <end position="1607"/>
    </location>
</feature>
<gene>
    <name evidence="7" type="ORF">GQF03_16620</name>
</gene>
<dbReference type="InterPro" id="IPR048381">
    <property type="entry name" value="GDH_C"/>
</dbReference>
<evidence type="ECO:0000259" key="4">
    <source>
        <dbReference type="Pfam" id="PF21075"/>
    </source>
</evidence>
<dbReference type="Pfam" id="PF21074">
    <property type="entry name" value="GDH_C"/>
    <property type="match status" value="1"/>
</dbReference>
<keyword evidence="8" id="KW-1185">Reference proteome</keyword>
<organism evidence="7 8">
    <name type="scientific">Sneathiella chungangensis</name>
    <dbReference type="NCBI Taxonomy" id="1418234"/>
    <lineage>
        <taxon>Bacteria</taxon>
        <taxon>Pseudomonadati</taxon>
        <taxon>Pseudomonadota</taxon>
        <taxon>Alphaproteobacteria</taxon>
        <taxon>Sneathiellales</taxon>
        <taxon>Sneathiellaceae</taxon>
        <taxon>Sneathiella</taxon>
    </lineage>
</organism>
<feature type="domain" description="NAD-glutamate dehydrogenase catalytic" evidence="2">
    <location>
        <begin position="732"/>
        <end position="1226"/>
    </location>
</feature>
<dbReference type="Pfam" id="PF21076">
    <property type="entry name" value="GDH_ACT2"/>
    <property type="match status" value="1"/>
</dbReference>
<dbReference type="Pfam" id="PF21073">
    <property type="entry name" value="GDH_HM1"/>
    <property type="match status" value="1"/>
</dbReference>
<dbReference type="Gene3D" id="3.40.50.720">
    <property type="entry name" value="NAD(P)-binding Rossmann-like Domain"/>
    <property type="match status" value="1"/>
</dbReference>
<dbReference type="InterPro" id="IPR049062">
    <property type="entry name" value="NAD_Glu_DH_ACT2"/>
</dbReference>
<dbReference type="InterPro" id="IPR028971">
    <property type="entry name" value="NAD-GDH_cat"/>
</dbReference>
<evidence type="ECO:0000256" key="1">
    <source>
        <dbReference type="ARBA" id="ARBA00023002"/>
    </source>
</evidence>
<dbReference type="Pfam" id="PF05088">
    <property type="entry name" value="Bac_GDH_CD"/>
    <property type="match status" value="1"/>
</dbReference>
<dbReference type="Pfam" id="PF21077">
    <property type="entry name" value="GDH_ACT3"/>
    <property type="match status" value="1"/>
</dbReference>
<dbReference type="InterPro" id="IPR049064">
    <property type="entry name" value="NAD_Glu_DH_ACT3"/>
</dbReference>
<dbReference type="GO" id="GO:0004069">
    <property type="term" value="F:L-aspartate:2-oxoglutarate aminotransferase activity"/>
    <property type="evidence" value="ECO:0007669"/>
    <property type="project" value="InterPro"/>
</dbReference>
<dbReference type="InterPro" id="IPR024727">
    <property type="entry name" value="NAD_Glu_DH_N_ACT1"/>
</dbReference>
<dbReference type="InterPro" id="IPR049058">
    <property type="entry name" value="NAD_Glu_DH_HM2"/>
</dbReference>
<evidence type="ECO:0000259" key="6">
    <source>
        <dbReference type="Pfam" id="PF21077"/>
    </source>
</evidence>
<dbReference type="GO" id="GO:0004352">
    <property type="term" value="F:glutamate dehydrogenase (NAD+) activity"/>
    <property type="evidence" value="ECO:0007669"/>
    <property type="project" value="InterPro"/>
</dbReference>
<dbReference type="SUPFAM" id="SSF53223">
    <property type="entry name" value="Aminoacid dehydrogenase-like, N-terminal domain"/>
    <property type="match status" value="1"/>
</dbReference>